<reference evidence="14" key="3">
    <citation type="submission" date="2022-06" db="UniProtKB">
        <authorList>
            <consortium name="EnsemblMetazoa"/>
        </authorList>
    </citation>
    <scope>IDENTIFICATION</scope>
</reference>
<dbReference type="OMA" id="PRELQCN"/>
<evidence type="ECO:0000313" key="13">
    <source>
        <dbReference type="EMBL" id="KAF7494121.1"/>
    </source>
</evidence>
<dbReference type="Pfam" id="PF06239">
    <property type="entry name" value="ECSIT_N"/>
    <property type="match status" value="1"/>
</dbReference>
<protein>
    <recommendedName>
        <fullName evidence="5">Evolutionarily conserved signaling intermediate in Toll pathway, mitochondrial</fullName>
    </recommendedName>
</protein>
<feature type="domain" description="ECSIT C-terminal" evidence="12">
    <location>
        <begin position="249"/>
        <end position="382"/>
    </location>
</feature>
<keyword evidence="10" id="KW-0496">Mitochondrion</keyword>
<keyword evidence="6" id="KW-0963">Cytoplasm</keyword>
<name>A0A834REF8_SARSC</name>
<keyword evidence="7" id="KW-0399">Innate immunity</keyword>
<evidence type="ECO:0000256" key="6">
    <source>
        <dbReference type="ARBA" id="ARBA00022490"/>
    </source>
</evidence>
<evidence type="ECO:0000256" key="3">
    <source>
        <dbReference type="ARBA" id="ARBA00004496"/>
    </source>
</evidence>
<dbReference type="Proteomes" id="UP000070412">
    <property type="component" value="Unassembled WGS sequence"/>
</dbReference>
<evidence type="ECO:0000256" key="10">
    <source>
        <dbReference type="ARBA" id="ARBA00023128"/>
    </source>
</evidence>
<evidence type="ECO:0000256" key="9">
    <source>
        <dbReference type="ARBA" id="ARBA00022946"/>
    </source>
</evidence>
<dbReference type="InterPro" id="IPR046448">
    <property type="entry name" value="ECSIT_N"/>
</dbReference>
<keyword evidence="9" id="KW-0809">Transit peptide</keyword>
<dbReference type="GO" id="GO:0005739">
    <property type="term" value="C:mitochondrion"/>
    <property type="evidence" value="ECO:0007669"/>
    <property type="project" value="UniProtKB-SubCell"/>
</dbReference>
<dbReference type="EMBL" id="WVUK01000054">
    <property type="protein sequence ID" value="KAF7494121.1"/>
    <property type="molecule type" value="Genomic_DNA"/>
</dbReference>
<dbReference type="GO" id="GO:0045087">
    <property type="term" value="P:innate immune response"/>
    <property type="evidence" value="ECO:0007669"/>
    <property type="project" value="UniProtKB-KW"/>
</dbReference>
<dbReference type="PANTHER" id="PTHR13113:SF1">
    <property type="entry name" value="EVOLUTIONARILY CONSERVED SIGNALING INTERMEDIATE IN TOLL PATHWAY, MITOCHONDRIAL"/>
    <property type="match status" value="1"/>
</dbReference>
<evidence type="ECO:0000256" key="8">
    <source>
        <dbReference type="ARBA" id="ARBA00022859"/>
    </source>
</evidence>
<evidence type="ECO:0000256" key="1">
    <source>
        <dbReference type="ARBA" id="ARBA00004123"/>
    </source>
</evidence>
<comment type="subcellular location">
    <subcellularLocation>
        <location evidence="3">Cytoplasm</location>
    </subcellularLocation>
    <subcellularLocation>
        <location evidence="2">Mitochondrion</location>
    </subcellularLocation>
    <subcellularLocation>
        <location evidence="1">Nucleus</location>
    </subcellularLocation>
</comment>
<evidence type="ECO:0000313" key="14">
    <source>
        <dbReference type="EnsemblMetazoa" id="KAF7494121.1"/>
    </source>
</evidence>
<evidence type="ECO:0000256" key="4">
    <source>
        <dbReference type="ARBA" id="ARBA00007674"/>
    </source>
</evidence>
<gene>
    <name evidence="13" type="ORF">SSS_2199</name>
</gene>
<dbReference type="OrthoDB" id="10064298at2759"/>
<reference evidence="13" key="2">
    <citation type="submission" date="2020-01" db="EMBL/GenBank/DDBJ databases">
        <authorList>
            <person name="Korhonen P.K.K."/>
            <person name="Guangxu M.G."/>
            <person name="Wang T.W."/>
            <person name="Stroehlein A.J.S."/>
            <person name="Young N.D."/>
            <person name="Ang C.-S.A."/>
            <person name="Fernando D.W.F."/>
            <person name="Lu H.L."/>
            <person name="Taylor S.T."/>
            <person name="Ehtesham M.E.M."/>
            <person name="Najaraj S.H.N."/>
            <person name="Harsha G.H.G."/>
            <person name="Madugundu A.M."/>
            <person name="Renuse S.R."/>
            <person name="Holt D.H."/>
            <person name="Pandey A.P."/>
            <person name="Papenfuss A.P."/>
            <person name="Gasser R.B.G."/>
            <person name="Fischer K.F."/>
        </authorList>
    </citation>
    <scope>NUCLEOTIDE SEQUENCE</scope>
    <source>
        <strain evidence="13">SSS_KF_BRIS2020</strain>
    </source>
</reference>
<evidence type="ECO:0000313" key="15">
    <source>
        <dbReference type="Proteomes" id="UP000070412"/>
    </source>
</evidence>
<reference evidence="15" key="1">
    <citation type="journal article" date="2020" name="PLoS Negl. Trop. Dis.">
        <title>High-quality nuclear genome for Sarcoptes scabiei-A critical resource for a neglected parasite.</title>
        <authorList>
            <person name="Korhonen P.K."/>
            <person name="Gasser R.B."/>
            <person name="Ma G."/>
            <person name="Wang T."/>
            <person name="Stroehlein A.J."/>
            <person name="Young N.D."/>
            <person name="Ang C.S."/>
            <person name="Fernando D.D."/>
            <person name="Lu H.C."/>
            <person name="Taylor S."/>
            <person name="Reynolds S.L."/>
            <person name="Mofiz E."/>
            <person name="Najaraj S.H."/>
            <person name="Gowda H."/>
            <person name="Madugundu A."/>
            <person name="Renuse S."/>
            <person name="Holt D."/>
            <person name="Pandey A."/>
            <person name="Papenfuss A.T."/>
            <person name="Fischer K."/>
        </authorList>
    </citation>
    <scope>NUCLEOTIDE SEQUENCE [LARGE SCALE GENOMIC DNA]</scope>
</reference>
<dbReference type="InterPro" id="IPR010418">
    <property type="entry name" value="ECSIT"/>
</dbReference>
<accession>A0A834REF8</accession>
<evidence type="ECO:0000256" key="5">
    <source>
        <dbReference type="ARBA" id="ARBA00019998"/>
    </source>
</evidence>
<proteinExistence type="inferred from homology"/>
<dbReference type="GO" id="GO:0005634">
    <property type="term" value="C:nucleus"/>
    <property type="evidence" value="ECO:0007669"/>
    <property type="project" value="UniProtKB-SubCell"/>
</dbReference>
<evidence type="ECO:0000256" key="2">
    <source>
        <dbReference type="ARBA" id="ARBA00004173"/>
    </source>
</evidence>
<dbReference type="InterPro" id="IPR029342">
    <property type="entry name" value="ECIST_C"/>
</dbReference>
<evidence type="ECO:0000256" key="11">
    <source>
        <dbReference type="ARBA" id="ARBA00023242"/>
    </source>
</evidence>
<dbReference type="EnsemblMetazoa" id="SSS_2199s_mrna">
    <property type="protein sequence ID" value="KAF7494121.1"/>
    <property type="gene ID" value="SSS_2199"/>
</dbReference>
<dbReference type="PANTHER" id="PTHR13113">
    <property type="entry name" value="ECSIT EVOLUTIONARILY CONSERVED SIGNALING INTERMEDIATE IN TOLL PATHWAYS"/>
    <property type="match status" value="1"/>
</dbReference>
<comment type="similarity">
    <text evidence="4">Belongs to the ECSIT family.</text>
</comment>
<evidence type="ECO:0000259" key="12">
    <source>
        <dbReference type="SMART" id="SM01284"/>
    </source>
</evidence>
<keyword evidence="11" id="KW-0539">Nucleus</keyword>
<sequence length="382" mass="44415">MFSSSVNTKIINSLKSKRKLTLPHIVCRGFIFNRNESKSPQQDEVQTKELIEIKEIFNEEGLKSNYDGDRFNRIVNDFDTLRRLRRFGYTEFIAAALPAMKEFGVEKDIESYKALMRVFPRGAFQPSSRFTAGFYPHFMQQTTAIKILMQMEENYIIPDKELQTYIADVFSKRSLVWERSARMIYWMTKFRNANPFPLPETIPNDSLELAVIALKRMTFYIDPQTEIYVYRTHQIDESAENTWLCFAQSESQCQLIEELDFSKYTVSIEGPKSVWVDEHNLSYFVLEAKELNPKTDRDLVEEFLQEEQENDDVSNIPLSNFGSIDYKNACNPMLKVHQFNDGIILACLTSGTSSQQSMILSLKKLEEHNPKLSDVQVIISSR</sequence>
<keyword evidence="15" id="KW-1185">Reference proteome</keyword>
<keyword evidence="8" id="KW-0391">Immunity</keyword>
<dbReference type="AlphaFoldDB" id="A0A834REF8"/>
<dbReference type="Pfam" id="PF14784">
    <property type="entry name" value="ECSIT_C"/>
    <property type="match status" value="1"/>
</dbReference>
<dbReference type="SMART" id="SM01284">
    <property type="entry name" value="ECSIT_Cterm"/>
    <property type="match status" value="1"/>
</dbReference>
<evidence type="ECO:0000256" key="7">
    <source>
        <dbReference type="ARBA" id="ARBA00022588"/>
    </source>
</evidence>
<organism evidence="13">
    <name type="scientific">Sarcoptes scabiei</name>
    <name type="common">Itch mite</name>
    <name type="synonym">Acarus scabiei</name>
    <dbReference type="NCBI Taxonomy" id="52283"/>
    <lineage>
        <taxon>Eukaryota</taxon>
        <taxon>Metazoa</taxon>
        <taxon>Ecdysozoa</taxon>
        <taxon>Arthropoda</taxon>
        <taxon>Chelicerata</taxon>
        <taxon>Arachnida</taxon>
        <taxon>Acari</taxon>
        <taxon>Acariformes</taxon>
        <taxon>Sarcoptiformes</taxon>
        <taxon>Astigmata</taxon>
        <taxon>Psoroptidia</taxon>
        <taxon>Sarcoptoidea</taxon>
        <taxon>Sarcoptidae</taxon>
        <taxon>Sarcoptinae</taxon>
        <taxon>Sarcoptes</taxon>
    </lineage>
</organism>
<dbReference type="GO" id="GO:0007178">
    <property type="term" value="P:cell surface receptor protein serine/threonine kinase signaling pathway"/>
    <property type="evidence" value="ECO:0007669"/>
    <property type="project" value="TreeGrafter"/>
</dbReference>